<evidence type="ECO:0000313" key="2">
    <source>
        <dbReference type="Proteomes" id="UP000799302"/>
    </source>
</evidence>
<gene>
    <name evidence="1" type="ORF">BT63DRAFT_426859</name>
</gene>
<dbReference type="AlphaFoldDB" id="A0A6A6U703"/>
<keyword evidence="2" id="KW-1185">Reference proteome</keyword>
<accession>A0A6A6U703</accession>
<reference evidence="1" key="1">
    <citation type="journal article" date="2020" name="Stud. Mycol.">
        <title>101 Dothideomycetes genomes: a test case for predicting lifestyles and emergence of pathogens.</title>
        <authorList>
            <person name="Haridas S."/>
            <person name="Albert R."/>
            <person name="Binder M."/>
            <person name="Bloem J."/>
            <person name="Labutti K."/>
            <person name="Salamov A."/>
            <person name="Andreopoulos B."/>
            <person name="Baker S."/>
            <person name="Barry K."/>
            <person name="Bills G."/>
            <person name="Bluhm B."/>
            <person name="Cannon C."/>
            <person name="Castanera R."/>
            <person name="Culley D."/>
            <person name="Daum C."/>
            <person name="Ezra D."/>
            <person name="Gonzalez J."/>
            <person name="Henrissat B."/>
            <person name="Kuo A."/>
            <person name="Liang C."/>
            <person name="Lipzen A."/>
            <person name="Lutzoni F."/>
            <person name="Magnuson J."/>
            <person name="Mondo S."/>
            <person name="Nolan M."/>
            <person name="Ohm R."/>
            <person name="Pangilinan J."/>
            <person name="Park H.-J."/>
            <person name="Ramirez L."/>
            <person name="Alfaro M."/>
            <person name="Sun H."/>
            <person name="Tritt A."/>
            <person name="Yoshinaga Y."/>
            <person name="Zwiers L.-H."/>
            <person name="Turgeon B."/>
            <person name="Goodwin S."/>
            <person name="Spatafora J."/>
            <person name="Crous P."/>
            <person name="Grigoriev I."/>
        </authorList>
    </citation>
    <scope>NUCLEOTIDE SEQUENCE</scope>
    <source>
        <strain evidence="1">CBS 115976</strain>
    </source>
</reference>
<evidence type="ECO:0000313" key="1">
    <source>
        <dbReference type="EMBL" id="KAF2668019.1"/>
    </source>
</evidence>
<dbReference type="EMBL" id="MU004237">
    <property type="protein sequence ID" value="KAF2668019.1"/>
    <property type="molecule type" value="Genomic_DNA"/>
</dbReference>
<name>A0A6A6U703_9PEZI</name>
<organism evidence="1 2">
    <name type="scientific">Microthyrium microscopicum</name>
    <dbReference type="NCBI Taxonomy" id="703497"/>
    <lineage>
        <taxon>Eukaryota</taxon>
        <taxon>Fungi</taxon>
        <taxon>Dikarya</taxon>
        <taxon>Ascomycota</taxon>
        <taxon>Pezizomycotina</taxon>
        <taxon>Dothideomycetes</taxon>
        <taxon>Dothideomycetes incertae sedis</taxon>
        <taxon>Microthyriales</taxon>
        <taxon>Microthyriaceae</taxon>
        <taxon>Microthyrium</taxon>
    </lineage>
</organism>
<sequence>MLPQDPDTALNECNFWKDLETGATNLLRCAPDGGVLNSSIAAPNPTVNYNGPMSQVAGFIANAQAL</sequence>
<dbReference type="Proteomes" id="UP000799302">
    <property type="component" value="Unassembled WGS sequence"/>
</dbReference>
<proteinExistence type="predicted"/>
<protein>
    <submittedName>
        <fullName evidence="1">Uncharacterized protein</fullName>
    </submittedName>
</protein>